<name>A0A5U8XUL9_SALMU</name>
<proteinExistence type="predicted"/>
<sequence length="190" mass="21572">MAKVISCYLRPSTLLLDFPEFWRKECNLILGKAIGGNEVVLRPEDIKSASLLPKSDHVLNESLLIQSNHAHRYVVNCNTDDVEWFNTFVRKFVEEFEAGGNDFIYYRNEAGKVLCNRRIVCAAMRIDGVVVLGARHGSPLMNQAIDHAFNHDESRVIAAMRAEHIEGFTDQYDVFWDRKQALTIAICAGQ</sequence>
<reference evidence="1" key="1">
    <citation type="submission" date="2018-07" db="EMBL/GenBank/DDBJ databases">
        <authorList>
            <person name="Ashton P.M."/>
            <person name="Dallman T."/>
            <person name="Nair S."/>
            <person name="De Pinna E."/>
            <person name="Peters T."/>
            <person name="Grant K."/>
        </authorList>
    </citation>
    <scope>NUCLEOTIDE SEQUENCE</scope>
    <source>
        <strain evidence="1">142535</strain>
    </source>
</reference>
<protein>
    <submittedName>
        <fullName evidence="1">Uncharacterized protein</fullName>
    </submittedName>
</protein>
<dbReference type="Pfam" id="PF26092">
    <property type="entry name" value="T4_Y16D"/>
    <property type="match status" value="1"/>
</dbReference>
<organism evidence="1">
    <name type="scientific">Salmonella muenchen</name>
    <dbReference type="NCBI Taxonomy" id="596"/>
    <lineage>
        <taxon>Bacteria</taxon>
        <taxon>Pseudomonadati</taxon>
        <taxon>Pseudomonadota</taxon>
        <taxon>Gammaproteobacteria</taxon>
        <taxon>Enterobacterales</taxon>
        <taxon>Enterobacteriaceae</taxon>
        <taxon>Salmonella</taxon>
    </lineage>
</organism>
<comment type="caution">
    <text evidence="1">The sequence shown here is derived from an EMBL/GenBank/DDBJ whole genome shotgun (WGS) entry which is preliminary data.</text>
</comment>
<gene>
    <name evidence="1" type="ORF">DTU56_25080</name>
</gene>
<evidence type="ECO:0000313" key="1">
    <source>
        <dbReference type="EMBL" id="EBS0566346.1"/>
    </source>
</evidence>
<accession>A0A5U8XUL9</accession>
<dbReference type="InterPro" id="IPR058630">
    <property type="entry name" value="T4_Y16D"/>
</dbReference>
<dbReference type="EMBL" id="AAGUDP010000058">
    <property type="protein sequence ID" value="EBS0566346.1"/>
    <property type="molecule type" value="Genomic_DNA"/>
</dbReference>
<feature type="non-terminal residue" evidence="1">
    <location>
        <position position="190"/>
    </location>
</feature>
<dbReference type="AlphaFoldDB" id="A0A5U8XUL9"/>